<gene>
    <name evidence="1" type="ORF">BKG92_07470</name>
</gene>
<protein>
    <recommendedName>
        <fullName evidence="3">Phosphoribosyltransferase domain-containing protein</fullName>
    </recommendedName>
</protein>
<dbReference type="Gene3D" id="3.40.50.2020">
    <property type="match status" value="1"/>
</dbReference>
<evidence type="ECO:0000313" key="1">
    <source>
        <dbReference type="EMBL" id="OOF81953.1"/>
    </source>
</evidence>
<proteinExistence type="predicted"/>
<dbReference type="EMBL" id="MLAG01000037">
    <property type="protein sequence ID" value="OOF81953.1"/>
    <property type="molecule type" value="Genomic_DNA"/>
</dbReference>
<dbReference type="InterPro" id="IPR000836">
    <property type="entry name" value="PRTase_dom"/>
</dbReference>
<evidence type="ECO:0008006" key="3">
    <source>
        <dbReference type="Google" id="ProtNLM"/>
    </source>
</evidence>
<dbReference type="SUPFAM" id="SSF53271">
    <property type="entry name" value="PRTase-like"/>
    <property type="match status" value="1"/>
</dbReference>
<name>A0A1V3KXU2_9PAST</name>
<accession>A0A1V3KXU2</accession>
<evidence type="ECO:0000313" key="2">
    <source>
        <dbReference type="Proteomes" id="UP000188573"/>
    </source>
</evidence>
<dbReference type="InterPro" id="IPR029057">
    <property type="entry name" value="PRTase-like"/>
</dbReference>
<dbReference type="CDD" id="cd06223">
    <property type="entry name" value="PRTases_typeI"/>
    <property type="match status" value="1"/>
</dbReference>
<organism evidence="1 2">
    <name type="scientific">Rodentibacter ratti</name>
    <dbReference type="NCBI Taxonomy" id="1906745"/>
    <lineage>
        <taxon>Bacteria</taxon>
        <taxon>Pseudomonadati</taxon>
        <taxon>Pseudomonadota</taxon>
        <taxon>Gammaproteobacteria</taxon>
        <taxon>Pasteurellales</taxon>
        <taxon>Pasteurellaceae</taxon>
        <taxon>Rodentibacter</taxon>
    </lineage>
</organism>
<dbReference type="RefSeq" id="WP_077496945.1">
    <property type="nucleotide sequence ID" value="NZ_MLAG01000037.1"/>
</dbReference>
<comment type="caution">
    <text evidence="1">The sequence shown here is derived from an EMBL/GenBank/DDBJ whole genome shotgun (WGS) entry which is preliminary data.</text>
</comment>
<dbReference type="AlphaFoldDB" id="A0A1V3KXU2"/>
<keyword evidence="2" id="KW-1185">Reference proteome</keyword>
<dbReference type="Proteomes" id="UP000188573">
    <property type="component" value="Unassembled WGS sequence"/>
</dbReference>
<reference evidence="1 2" key="1">
    <citation type="submission" date="2016-10" db="EMBL/GenBank/DDBJ databases">
        <title>Rodentibacter gen. nov. and new species.</title>
        <authorList>
            <person name="Christensen H."/>
        </authorList>
    </citation>
    <scope>NUCLEOTIDE SEQUENCE [LARGE SCALE GENOMIC DNA]</scope>
    <source>
        <strain evidence="1 2">Ac81</strain>
    </source>
</reference>
<sequence length="237" mass="26706">MKFKIKGNEVVIKKIYPNSSISKVDGKVLGGKITIYSVIRRFKERRGAKRPIGDNCPMLYAMKGAEGLTTDADTINKVYEHAQKLIDEYSFEENLPFDVIILMPSKHEIGRNLANLLSQKFDIEIIDNFLKKKEPEKLFDEVKKDHSIPQDAKQALKAALRSDSGTFSIKDVAPKHRKYLHIFNGYNLQLPKGTKHVLLVDDISSSGATFESAVAVIKQHCKQVETISAFTLFAPLK</sequence>